<keyword evidence="1" id="KW-0812">Transmembrane</keyword>
<dbReference type="AlphaFoldDB" id="A0A146M534"/>
<reference evidence="2" key="1">
    <citation type="journal article" date="2016" name="Gigascience">
        <title>De novo construction of an expanded transcriptome assembly for the western tarnished plant bug, Lygus hesperus.</title>
        <authorList>
            <person name="Tassone E.E."/>
            <person name="Geib S.M."/>
            <person name="Hall B."/>
            <person name="Fabrick J.A."/>
            <person name="Brent C.S."/>
            <person name="Hull J.J."/>
        </authorList>
    </citation>
    <scope>NUCLEOTIDE SEQUENCE</scope>
</reference>
<organism evidence="2">
    <name type="scientific">Lygus hesperus</name>
    <name type="common">Western plant bug</name>
    <dbReference type="NCBI Taxonomy" id="30085"/>
    <lineage>
        <taxon>Eukaryota</taxon>
        <taxon>Metazoa</taxon>
        <taxon>Ecdysozoa</taxon>
        <taxon>Arthropoda</taxon>
        <taxon>Hexapoda</taxon>
        <taxon>Insecta</taxon>
        <taxon>Pterygota</taxon>
        <taxon>Neoptera</taxon>
        <taxon>Paraneoptera</taxon>
        <taxon>Hemiptera</taxon>
        <taxon>Heteroptera</taxon>
        <taxon>Panheteroptera</taxon>
        <taxon>Cimicomorpha</taxon>
        <taxon>Miridae</taxon>
        <taxon>Mirini</taxon>
        <taxon>Lygus</taxon>
    </lineage>
</organism>
<keyword evidence="1" id="KW-1133">Transmembrane helix</keyword>
<sequence>MIYRKNYVDAADHELVWEVRTQSESKPLMGTKIQLRRDTDLKVRQCHLTNRSTFVAMVMVVVVMMVVVVAVLYVVVDRDLFDGMMMDRVDFVGNVENHLVMFRVCLAQGNEGEAKGCK</sequence>
<protein>
    <submittedName>
        <fullName evidence="2">Uncharacterized protein</fullName>
    </submittedName>
</protein>
<gene>
    <name evidence="2" type="ORF">g.37779</name>
</gene>
<accession>A0A146M534</accession>
<keyword evidence="1" id="KW-0472">Membrane</keyword>
<dbReference type="EMBL" id="GDHC01004244">
    <property type="protein sequence ID" value="JAQ14385.1"/>
    <property type="molecule type" value="Transcribed_RNA"/>
</dbReference>
<evidence type="ECO:0000256" key="1">
    <source>
        <dbReference type="SAM" id="Phobius"/>
    </source>
</evidence>
<evidence type="ECO:0000313" key="2">
    <source>
        <dbReference type="EMBL" id="JAQ14385.1"/>
    </source>
</evidence>
<proteinExistence type="predicted"/>
<name>A0A146M534_LYGHE</name>
<feature type="transmembrane region" description="Helical" evidence="1">
    <location>
        <begin position="54"/>
        <end position="76"/>
    </location>
</feature>